<evidence type="ECO:0000256" key="1">
    <source>
        <dbReference type="SAM" id="MobiDB-lite"/>
    </source>
</evidence>
<reference evidence="2" key="2">
    <citation type="submission" date="2020-05" db="EMBL/GenBank/DDBJ databases">
        <authorList>
            <person name="Kim H.-S."/>
            <person name="Proctor R.H."/>
            <person name="Brown D.W."/>
        </authorList>
    </citation>
    <scope>NUCLEOTIDE SEQUENCE</scope>
    <source>
        <strain evidence="2">NRRL 20472</strain>
    </source>
</reference>
<dbReference type="OrthoDB" id="5089392at2759"/>
<organism evidence="2 3">
    <name type="scientific">Fusarium sarcochroum</name>
    <dbReference type="NCBI Taxonomy" id="1208366"/>
    <lineage>
        <taxon>Eukaryota</taxon>
        <taxon>Fungi</taxon>
        <taxon>Dikarya</taxon>
        <taxon>Ascomycota</taxon>
        <taxon>Pezizomycotina</taxon>
        <taxon>Sordariomycetes</taxon>
        <taxon>Hypocreomycetidae</taxon>
        <taxon>Hypocreales</taxon>
        <taxon>Nectriaceae</taxon>
        <taxon>Fusarium</taxon>
        <taxon>Fusarium lateritium species complex</taxon>
    </lineage>
</organism>
<gene>
    <name evidence="2" type="ORF">FSARC_3060</name>
</gene>
<evidence type="ECO:0000313" key="2">
    <source>
        <dbReference type="EMBL" id="KAF4969783.1"/>
    </source>
</evidence>
<dbReference type="EMBL" id="JABEXW010000150">
    <property type="protein sequence ID" value="KAF4969783.1"/>
    <property type="molecule type" value="Genomic_DNA"/>
</dbReference>
<evidence type="ECO:0000313" key="3">
    <source>
        <dbReference type="Proteomes" id="UP000622797"/>
    </source>
</evidence>
<feature type="compositionally biased region" description="Basic and acidic residues" evidence="1">
    <location>
        <begin position="13"/>
        <end position="34"/>
    </location>
</feature>
<dbReference type="AlphaFoldDB" id="A0A8H4XC73"/>
<feature type="compositionally biased region" description="Polar residues" evidence="1">
    <location>
        <begin position="1"/>
        <end position="12"/>
    </location>
</feature>
<feature type="compositionally biased region" description="Low complexity" evidence="1">
    <location>
        <begin position="38"/>
        <end position="58"/>
    </location>
</feature>
<sequence length="100" mass="10954">MAFGYSRNSSSGEEQRGRSIERSAEPIPLMERKQRTNSYSSELSTESSASATPKTSSSWFKPAPQSANVNVYSTCGRHTNQFLFGGPSLIDLARAMLSKD</sequence>
<reference evidence="2" key="1">
    <citation type="journal article" date="2020" name="BMC Genomics">
        <title>Correction to: Identification and distribution of gene clusters required for synthesis of sphingolipid metabolism inhibitors in diverse species of the filamentous fungus Fusarium.</title>
        <authorList>
            <person name="Kim H.S."/>
            <person name="Lohmar J.M."/>
            <person name="Busman M."/>
            <person name="Brown D.W."/>
            <person name="Naumann T.A."/>
            <person name="Divon H.H."/>
            <person name="Lysoe E."/>
            <person name="Uhlig S."/>
            <person name="Proctor R.H."/>
        </authorList>
    </citation>
    <scope>NUCLEOTIDE SEQUENCE</scope>
    <source>
        <strain evidence="2">NRRL 20472</strain>
    </source>
</reference>
<comment type="caution">
    <text evidence="2">The sequence shown here is derived from an EMBL/GenBank/DDBJ whole genome shotgun (WGS) entry which is preliminary data.</text>
</comment>
<feature type="region of interest" description="Disordered" evidence="1">
    <location>
        <begin position="1"/>
        <end position="64"/>
    </location>
</feature>
<protein>
    <submittedName>
        <fullName evidence="2">Uncharacterized protein</fullName>
    </submittedName>
</protein>
<keyword evidence="3" id="KW-1185">Reference proteome</keyword>
<accession>A0A8H4XC73</accession>
<dbReference type="Proteomes" id="UP000622797">
    <property type="component" value="Unassembled WGS sequence"/>
</dbReference>
<proteinExistence type="predicted"/>
<name>A0A8H4XC73_9HYPO</name>